<comment type="function">
    <text evidence="11">Component of the post-replicative DNA mismatch repair system (MMR).</text>
</comment>
<dbReference type="InterPro" id="IPR036187">
    <property type="entry name" value="DNA_mismatch_repair_MutS_sf"/>
</dbReference>
<keyword evidence="9" id="KW-0539">Nucleus</keyword>
<dbReference type="FunFam" id="3.30.420.110:FF:000002">
    <property type="entry name" value="DNA mismatch repair protein"/>
    <property type="match status" value="1"/>
</dbReference>
<evidence type="ECO:0000256" key="8">
    <source>
        <dbReference type="ARBA" id="ARBA00023204"/>
    </source>
</evidence>
<accession>A0A0D2UCZ1</accession>
<gene>
    <name evidence="13" type="ORF">CAOG_003813</name>
</gene>
<dbReference type="PROSITE" id="PS00486">
    <property type="entry name" value="DNA_MISMATCH_REPAIR_2"/>
    <property type="match status" value="1"/>
</dbReference>
<dbReference type="GO" id="GO:0006298">
    <property type="term" value="P:mismatch repair"/>
    <property type="evidence" value="ECO:0007669"/>
    <property type="project" value="InterPro"/>
</dbReference>
<dbReference type="GO" id="GO:0005524">
    <property type="term" value="F:ATP binding"/>
    <property type="evidence" value="ECO:0007669"/>
    <property type="project" value="UniProtKB-KW"/>
</dbReference>
<evidence type="ECO:0000313" key="14">
    <source>
        <dbReference type="Proteomes" id="UP000008743"/>
    </source>
</evidence>
<dbReference type="InterPro" id="IPR032642">
    <property type="entry name" value="Msh2_ATP-bd"/>
</dbReference>
<evidence type="ECO:0000256" key="7">
    <source>
        <dbReference type="ARBA" id="ARBA00023125"/>
    </source>
</evidence>
<dbReference type="InterPro" id="IPR007696">
    <property type="entry name" value="DNA_mismatch_repair_MutS_core"/>
</dbReference>
<dbReference type="FunCoup" id="A0A0D2UCZ1">
    <property type="interactions" value="713"/>
</dbReference>
<dbReference type="InterPro" id="IPR016151">
    <property type="entry name" value="DNA_mismatch_repair_MutS_N"/>
</dbReference>
<dbReference type="OrthoDB" id="295033at2759"/>
<dbReference type="CDD" id="cd03285">
    <property type="entry name" value="ABC_MSH2_euk"/>
    <property type="match status" value="1"/>
</dbReference>
<evidence type="ECO:0000256" key="6">
    <source>
        <dbReference type="ARBA" id="ARBA00022840"/>
    </source>
</evidence>
<dbReference type="Gene3D" id="3.30.420.110">
    <property type="entry name" value="MutS, connector domain"/>
    <property type="match status" value="1"/>
</dbReference>
<evidence type="ECO:0000313" key="13">
    <source>
        <dbReference type="EMBL" id="KJE92931.1"/>
    </source>
</evidence>
<evidence type="ECO:0000256" key="3">
    <source>
        <dbReference type="ARBA" id="ARBA00019549"/>
    </source>
</evidence>
<dbReference type="AlphaFoldDB" id="A0A0D2UCZ1"/>
<keyword evidence="6" id="KW-0067">ATP-binding</keyword>
<dbReference type="InterPro" id="IPR027417">
    <property type="entry name" value="P-loop_NTPase"/>
</dbReference>
<dbReference type="InParanoid" id="A0A0D2UCZ1"/>
<dbReference type="InterPro" id="IPR007860">
    <property type="entry name" value="DNA_mmatch_repair_MutS_con_dom"/>
</dbReference>
<evidence type="ECO:0000256" key="10">
    <source>
        <dbReference type="ARBA" id="ARBA00073545"/>
    </source>
</evidence>
<evidence type="ECO:0000256" key="9">
    <source>
        <dbReference type="ARBA" id="ARBA00023242"/>
    </source>
</evidence>
<keyword evidence="5 11" id="KW-0227">DNA damage</keyword>
<dbReference type="FunFam" id="3.40.50.300:FF:000523">
    <property type="entry name" value="DNA mismatch repair protein"/>
    <property type="match status" value="1"/>
</dbReference>
<dbReference type="InterPro" id="IPR007695">
    <property type="entry name" value="DNA_mismatch_repair_MutS-lik_N"/>
</dbReference>
<dbReference type="PANTHER" id="PTHR11361">
    <property type="entry name" value="DNA MISMATCH REPAIR PROTEIN MUTS FAMILY MEMBER"/>
    <property type="match status" value="1"/>
</dbReference>
<comment type="similarity">
    <text evidence="2 11">Belongs to the DNA mismatch repair MutS family.</text>
</comment>
<dbReference type="Gene3D" id="3.40.50.300">
    <property type="entry name" value="P-loop containing nucleotide triphosphate hydrolases"/>
    <property type="match status" value="1"/>
</dbReference>
<keyword evidence="14" id="KW-1185">Reference proteome</keyword>
<protein>
    <recommendedName>
        <fullName evidence="10">DNA mismatch repair protein MSH2</fullName>
    </recommendedName>
    <alternativeName>
        <fullName evidence="3">DNA mismatch repair protein Msh2</fullName>
    </alternativeName>
</protein>
<dbReference type="PIRSF" id="PIRSF005813">
    <property type="entry name" value="MSH2"/>
    <property type="match status" value="1"/>
</dbReference>
<dbReference type="Gene3D" id="1.10.1420.10">
    <property type="match status" value="2"/>
</dbReference>
<dbReference type="InterPro" id="IPR045076">
    <property type="entry name" value="MutS"/>
</dbReference>
<dbReference type="eggNOG" id="KOG0219">
    <property type="taxonomic scope" value="Eukaryota"/>
</dbReference>
<dbReference type="PANTHER" id="PTHR11361:SF35">
    <property type="entry name" value="DNA MISMATCH REPAIR PROTEIN MSH2"/>
    <property type="match status" value="1"/>
</dbReference>
<evidence type="ECO:0000256" key="1">
    <source>
        <dbReference type="ARBA" id="ARBA00004123"/>
    </source>
</evidence>
<evidence type="ECO:0000256" key="4">
    <source>
        <dbReference type="ARBA" id="ARBA00022741"/>
    </source>
</evidence>
<dbReference type="Gene3D" id="3.40.1170.10">
    <property type="entry name" value="DNA repair protein MutS, domain I"/>
    <property type="match status" value="1"/>
</dbReference>
<comment type="subcellular location">
    <subcellularLocation>
        <location evidence="1">Nucleus</location>
    </subcellularLocation>
</comment>
<evidence type="ECO:0000256" key="5">
    <source>
        <dbReference type="ARBA" id="ARBA00022763"/>
    </source>
</evidence>
<dbReference type="InterPro" id="IPR011184">
    <property type="entry name" value="DNA_mismatch_repair_Msh2"/>
</dbReference>
<sequence length="909" mass="100271">MDEDDEPQGSGGNQQSQIELDNRTEQGFLSFYRGLPEARCRCCMSFCQCCGFSRQTCKSATTVRIFDRQDYYSVHGDDAVLVAKEFYHTLAVIKHIGTVPYVTMSQLMFETILRELLLLRQNRVEVYAREGGKNSNAWVLSRRGSPGNLQQFEDMLFTGNSEMSTSAVVMAIKLGVDDGNRMVGVSFADATQRTISVCQFADNDQFSNLEALTVQISAKECLFTSEAGSADCARVRVVLERGGILVTDRKRADFASKDLVQDLNRLLRLPESTSAASLPEMDLVYGMASTAALVKYLELLSDASNFGQFRIKPFDLGQYMRLDAAAVRALNLVASPLDGGNKTMNLTGLLNKCKTAQGQRLLAQWVKQPLTNLAQIEERLNIVELLAENSDLRVALQEDHLRRMPDLHRISKRFQRGKATLQDCVRLYQVCVRLPALRTALEGYVNHAQYGAIVSERFVNSLGEIIADCAKLEELVETTIDLERTEQHEFVIKPTFDERLAALRAQSDEIGSQIHQQLNIAARDLSLEPNKVLKLENNAQFGYFFRVSRAQEAALRTSKKYTTIDTKKDGVRFVSPKLRALNDEFAQLKKDYDDIQSTLATEVIKVAGGYCEPLELLNALVAELDVFASFAHISVSAPTPYVRPVVSAKGEGNIRLFGARHPCLEVQDDVAFIANDVALVRGKSELQIITGPNMGGKSTYIRQVGVVVLLAQIGCFVPCASAEVCIVDSILARVGAGDSQLKGVSTFMAEMLETASILKSASKDSLIIIDELGRGTSTYDGFGLAWAISEHIATKIHGFCLFATHFHELTALADTVPTVSNLHVSALTDNGTLTLLYRVRPGVCDQSFGIHVAQMADFPTKVVEMAKRKALELEDFQGHDHGDDSANVGGDAKRMRMMDDTAIAVRKAV</sequence>
<dbReference type="Pfam" id="PF00488">
    <property type="entry name" value="MutS_V"/>
    <property type="match status" value="1"/>
</dbReference>
<dbReference type="OMA" id="LVRFPQK"/>
<evidence type="ECO:0000256" key="11">
    <source>
        <dbReference type="RuleBase" id="RU003756"/>
    </source>
</evidence>
<dbReference type="SMART" id="SM00534">
    <property type="entry name" value="MUTSac"/>
    <property type="match status" value="1"/>
</dbReference>
<evidence type="ECO:0000256" key="2">
    <source>
        <dbReference type="ARBA" id="ARBA00006271"/>
    </source>
</evidence>
<dbReference type="GO" id="GO:0032301">
    <property type="term" value="C:MutSalpha complex"/>
    <property type="evidence" value="ECO:0007669"/>
    <property type="project" value="TreeGrafter"/>
</dbReference>
<proteinExistence type="inferred from homology"/>
<dbReference type="SUPFAM" id="SSF53150">
    <property type="entry name" value="DNA repair protein MutS, domain II"/>
    <property type="match status" value="1"/>
</dbReference>
<dbReference type="SMART" id="SM00533">
    <property type="entry name" value="MUTSd"/>
    <property type="match status" value="1"/>
</dbReference>
<dbReference type="Pfam" id="PF05188">
    <property type="entry name" value="MutS_II"/>
    <property type="match status" value="1"/>
</dbReference>
<dbReference type="GO" id="GO:0140664">
    <property type="term" value="F:ATP-dependent DNA damage sensor activity"/>
    <property type="evidence" value="ECO:0007669"/>
    <property type="project" value="InterPro"/>
</dbReference>
<dbReference type="Pfam" id="PF05192">
    <property type="entry name" value="MutS_III"/>
    <property type="match status" value="1"/>
</dbReference>
<keyword evidence="7 11" id="KW-0238">DNA-binding</keyword>
<dbReference type="InterPro" id="IPR007861">
    <property type="entry name" value="DNA_mismatch_repair_MutS_clamp"/>
</dbReference>
<organism evidence="13 14">
    <name type="scientific">Capsaspora owczarzaki (strain ATCC 30864)</name>
    <dbReference type="NCBI Taxonomy" id="595528"/>
    <lineage>
        <taxon>Eukaryota</taxon>
        <taxon>Filasterea</taxon>
        <taxon>Capsaspora</taxon>
    </lineage>
</organism>
<dbReference type="SUPFAM" id="SSF52540">
    <property type="entry name" value="P-loop containing nucleoside triphosphate hydrolases"/>
    <property type="match status" value="1"/>
</dbReference>
<evidence type="ECO:0000259" key="12">
    <source>
        <dbReference type="PROSITE" id="PS00486"/>
    </source>
</evidence>
<dbReference type="Pfam" id="PF05190">
    <property type="entry name" value="MutS_IV"/>
    <property type="match status" value="1"/>
</dbReference>
<dbReference type="GO" id="GO:0006312">
    <property type="term" value="P:mitotic recombination"/>
    <property type="evidence" value="ECO:0007669"/>
    <property type="project" value="TreeGrafter"/>
</dbReference>
<dbReference type="NCBIfam" id="NF003810">
    <property type="entry name" value="PRK05399.1"/>
    <property type="match status" value="1"/>
</dbReference>
<name>A0A0D2UCZ1_CAPO3</name>
<dbReference type="PhylomeDB" id="A0A0D2UCZ1"/>
<dbReference type="InterPro" id="IPR000432">
    <property type="entry name" value="DNA_mismatch_repair_MutS_C"/>
</dbReference>
<dbReference type="FunFam" id="1.10.1420.10:FF:000003">
    <property type="entry name" value="DNA mismatch repair protein"/>
    <property type="match status" value="1"/>
</dbReference>
<feature type="domain" description="DNA mismatch repair proteins mutS family" evidence="12">
    <location>
        <begin position="765"/>
        <end position="781"/>
    </location>
</feature>
<dbReference type="GO" id="GO:0030983">
    <property type="term" value="F:mismatched DNA binding"/>
    <property type="evidence" value="ECO:0007669"/>
    <property type="project" value="InterPro"/>
</dbReference>
<dbReference type="Pfam" id="PF01624">
    <property type="entry name" value="MutS_I"/>
    <property type="match status" value="1"/>
</dbReference>
<dbReference type="SUPFAM" id="SSF48334">
    <property type="entry name" value="DNA repair protein MutS, domain III"/>
    <property type="match status" value="1"/>
</dbReference>
<dbReference type="Proteomes" id="UP000008743">
    <property type="component" value="Unassembled WGS sequence"/>
</dbReference>
<keyword evidence="4 11" id="KW-0547">Nucleotide-binding</keyword>
<dbReference type="InterPro" id="IPR036678">
    <property type="entry name" value="MutS_con_dom_sf"/>
</dbReference>
<dbReference type="EMBL" id="KE346364">
    <property type="protein sequence ID" value="KJE92931.1"/>
    <property type="molecule type" value="Genomic_DNA"/>
</dbReference>
<dbReference type="STRING" id="595528.A0A0D2UCZ1"/>
<reference evidence="14" key="1">
    <citation type="submission" date="2011-02" db="EMBL/GenBank/DDBJ databases">
        <title>The Genome Sequence of Capsaspora owczarzaki ATCC 30864.</title>
        <authorList>
            <person name="Russ C."/>
            <person name="Cuomo C."/>
            <person name="Burger G."/>
            <person name="Gray M.W."/>
            <person name="Holland P.W.H."/>
            <person name="King N."/>
            <person name="Lang F.B.F."/>
            <person name="Roger A.J."/>
            <person name="Ruiz-Trillo I."/>
            <person name="Young S.K."/>
            <person name="Zeng Q."/>
            <person name="Gargeya S."/>
            <person name="Alvarado L."/>
            <person name="Berlin A."/>
            <person name="Chapman S.B."/>
            <person name="Chen Z."/>
            <person name="Freedman E."/>
            <person name="Gellesch M."/>
            <person name="Goldberg J."/>
            <person name="Griggs A."/>
            <person name="Gujja S."/>
            <person name="Heilman E."/>
            <person name="Heiman D."/>
            <person name="Howarth C."/>
            <person name="Mehta T."/>
            <person name="Neiman D."/>
            <person name="Pearson M."/>
            <person name="Roberts A."/>
            <person name="Saif S."/>
            <person name="Shea T."/>
            <person name="Shenoy N."/>
            <person name="Sisk P."/>
            <person name="Stolte C."/>
            <person name="Sykes S."/>
            <person name="White J."/>
            <person name="Yandava C."/>
            <person name="Haas B."/>
            <person name="Nusbaum C."/>
            <person name="Birren B."/>
        </authorList>
    </citation>
    <scope>NUCLEOTIDE SEQUENCE</scope>
    <source>
        <strain evidence="14">ATCC 30864</strain>
    </source>
</reference>
<keyword evidence="8 11" id="KW-0234">DNA repair</keyword>